<proteinExistence type="predicted"/>
<dbReference type="Proteomes" id="UP001066276">
    <property type="component" value="Chromosome 5"/>
</dbReference>
<dbReference type="EMBL" id="JANPWB010000009">
    <property type="protein sequence ID" value="KAJ1154585.1"/>
    <property type="molecule type" value="Genomic_DNA"/>
</dbReference>
<keyword evidence="2" id="KW-1185">Reference proteome</keyword>
<reference evidence="1" key="1">
    <citation type="journal article" date="2022" name="bioRxiv">
        <title>Sequencing and chromosome-scale assembly of the giantPleurodeles waltlgenome.</title>
        <authorList>
            <person name="Brown T."/>
            <person name="Elewa A."/>
            <person name="Iarovenko S."/>
            <person name="Subramanian E."/>
            <person name="Araus A.J."/>
            <person name="Petzold A."/>
            <person name="Susuki M."/>
            <person name="Suzuki K.-i.T."/>
            <person name="Hayashi T."/>
            <person name="Toyoda A."/>
            <person name="Oliveira C."/>
            <person name="Osipova E."/>
            <person name="Leigh N.D."/>
            <person name="Simon A."/>
            <person name="Yun M.H."/>
        </authorList>
    </citation>
    <scope>NUCLEOTIDE SEQUENCE</scope>
    <source>
        <strain evidence="1">20211129_DDA</strain>
        <tissue evidence="1">Liver</tissue>
    </source>
</reference>
<comment type="caution">
    <text evidence="1">The sequence shown here is derived from an EMBL/GenBank/DDBJ whole genome shotgun (WGS) entry which is preliminary data.</text>
</comment>
<organism evidence="1 2">
    <name type="scientific">Pleurodeles waltl</name>
    <name type="common">Iberian ribbed newt</name>
    <dbReference type="NCBI Taxonomy" id="8319"/>
    <lineage>
        <taxon>Eukaryota</taxon>
        <taxon>Metazoa</taxon>
        <taxon>Chordata</taxon>
        <taxon>Craniata</taxon>
        <taxon>Vertebrata</taxon>
        <taxon>Euteleostomi</taxon>
        <taxon>Amphibia</taxon>
        <taxon>Batrachia</taxon>
        <taxon>Caudata</taxon>
        <taxon>Salamandroidea</taxon>
        <taxon>Salamandridae</taxon>
        <taxon>Pleurodelinae</taxon>
        <taxon>Pleurodeles</taxon>
    </lineage>
</organism>
<accession>A0AAV7RSV1</accession>
<dbReference type="AlphaFoldDB" id="A0AAV7RSV1"/>
<name>A0AAV7RSV1_PLEWA</name>
<gene>
    <name evidence="1" type="ORF">NDU88_007331</name>
</gene>
<sequence length="152" mass="16868">MDELLEIPGGHEKDATELEVTPPSLALIYETIMAQHKQTQGDSKKVRVATKQLQVAVSKIAKSCSEIGERIAVIEARADALETDLGAVTQQAAMHDTQLVDIQWKIEDFEKLTTLQQSTRAVMRLRELLEGGSATLFGLHLHDGLKLARYEF</sequence>
<protein>
    <submittedName>
        <fullName evidence="1">Uncharacterized protein</fullName>
    </submittedName>
</protein>
<evidence type="ECO:0000313" key="1">
    <source>
        <dbReference type="EMBL" id="KAJ1154585.1"/>
    </source>
</evidence>
<evidence type="ECO:0000313" key="2">
    <source>
        <dbReference type="Proteomes" id="UP001066276"/>
    </source>
</evidence>